<accession>A0A231HG62</accession>
<keyword evidence="2" id="KW-1185">Reference proteome</keyword>
<evidence type="ECO:0008006" key="3">
    <source>
        <dbReference type="Google" id="ProtNLM"/>
    </source>
</evidence>
<gene>
    <name evidence="1" type="ORF">B7C42_00832</name>
</gene>
<evidence type="ECO:0000313" key="2">
    <source>
        <dbReference type="Proteomes" id="UP000215506"/>
    </source>
</evidence>
<dbReference type="SUPFAM" id="SSF53213">
    <property type="entry name" value="LigB-like"/>
    <property type="match status" value="1"/>
</dbReference>
<name>A0A231HG62_9NOCA</name>
<reference evidence="1 2" key="1">
    <citation type="submission" date="2017-07" db="EMBL/GenBank/DDBJ databases">
        <title>First draft Genome Sequence of Nocardia cerradoensis isolated from human infection.</title>
        <authorList>
            <person name="Carrasco G."/>
        </authorList>
    </citation>
    <scope>NUCLEOTIDE SEQUENCE [LARGE SCALE GENOMIC DNA]</scope>
    <source>
        <strain evidence="1 2">CNM20130759</strain>
    </source>
</reference>
<sequence length="253" mass="26312">MFRVAALIPSPLVLIPELGGAAPLTDSTHPAAQVPQLREAVLTAGRMLARQARHWTIVGAGTEPPTGVGSVRGFGADVRVTLSATEPGGEPRLDWPTALLVGAWLRGRIAAEDGDDIEARALPVDPGADPARCADLGSRLRGELDADPRPHGVLVVADGAATLSTTSPGYLDPRAEGEQRRIDDALDAGDRAALGALDPRLCAELDVAGRPGFQVLAGLFGIDTADPKVETLYRAAPFGVGYHASVWYPAGAR</sequence>
<protein>
    <recommendedName>
        <fullName evidence="3">Extradiol ring-cleavage dioxygenase class III enzyme subunit B domain-containing protein</fullName>
    </recommendedName>
</protein>
<evidence type="ECO:0000313" key="1">
    <source>
        <dbReference type="EMBL" id="OXR47707.1"/>
    </source>
</evidence>
<organism evidence="1 2">
    <name type="scientific">Nocardia cerradoensis</name>
    <dbReference type="NCBI Taxonomy" id="85688"/>
    <lineage>
        <taxon>Bacteria</taxon>
        <taxon>Bacillati</taxon>
        <taxon>Actinomycetota</taxon>
        <taxon>Actinomycetes</taxon>
        <taxon>Mycobacteriales</taxon>
        <taxon>Nocardiaceae</taxon>
        <taxon>Nocardia</taxon>
    </lineage>
</organism>
<comment type="caution">
    <text evidence="1">The sequence shown here is derived from an EMBL/GenBank/DDBJ whole genome shotgun (WGS) entry which is preliminary data.</text>
</comment>
<proteinExistence type="predicted"/>
<dbReference type="AlphaFoldDB" id="A0A231HG62"/>
<dbReference type="EMBL" id="NGAF01000001">
    <property type="protein sequence ID" value="OXR47707.1"/>
    <property type="molecule type" value="Genomic_DNA"/>
</dbReference>
<dbReference type="Gene3D" id="3.40.830.10">
    <property type="entry name" value="LigB-like"/>
    <property type="match status" value="1"/>
</dbReference>
<dbReference type="RefSeq" id="WP_094024389.1">
    <property type="nucleotide sequence ID" value="NZ_JAAXOR010000003.1"/>
</dbReference>
<dbReference type="Proteomes" id="UP000215506">
    <property type="component" value="Unassembled WGS sequence"/>
</dbReference>